<feature type="transmembrane region" description="Helical" evidence="8">
    <location>
        <begin position="91"/>
        <end position="111"/>
    </location>
</feature>
<dbReference type="GO" id="GO:0005227">
    <property type="term" value="F:calcium-activated cation channel activity"/>
    <property type="evidence" value="ECO:0007669"/>
    <property type="project" value="InterPro"/>
</dbReference>
<feature type="transmembrane region" description="Helical" evidence="8">
    <location>
        <begin position="337"/>
        <end position="360"/>
    </location>
</feature>
<name>A0AAU9K6U5_9CILI</name>
<feature type="compositionally biased region" description="Basic and acidic residues" evidence="7">
    <location>
        <begin position="670"/>
        <end position="681"/>
    </location>
</feature>
<sequence length="690" mass="79306">MEQGIFQILYTLAIDAIIFSILFILFLATYRHRTRHTENTVENFKPKNAIFSESEIPKCKLFRDVWNTSPKEIRDKCGFFAYVYLSLHRQIIIFLTVLSIFITPALVPIYFQGSGISGEDTNAESIGNVLDDEKYMIAPIIYFVFFSCLAYWLVYIILKSVSPTESYIYERVIEIGGLDKNKQPQEIGPEVHKTFTGQFQEEIMETCVVSDYTNSYIAYQEINKAKERVEHFKIVESQDKKKGEIRVKMCGKKVNAVEHYTKEIEKFQDQFEQHIEEGNVKNTGFAFVVCKSREAAEKVKEEYKDSKSWSVDSAPAPHEVKWENMNYNQTTIKIRRAILLAIFIVIFFVFLTPTAFVRYINDAVSNADAGDYVKGIFDTYLPTLLLIIYQAVVVYHAIIFVVKQEKHIDVAAEVVSRMVKYLLFFAFYIFILQAFGMQVVVQVSTDGWDSARTLFPNKIAETGLFFTIFMIHQAGISMGVALWQPGVIIVSKIKQKLAKTPLEKMQALDNPDFDFSYEIAITLNNFFIIMCYSVAYPLILVIGLIYFVLRYLIHKYLLLSTFYINKSSTGAAIPKAYIYSIMSYIFIFQLLTGFIFTINDSVGIQVTGGVLIIVSFIIYLVVMLKLPTVMKLVWKTGKYVSENENESESLKMESGLYMHPIEKMQMTSRGPKETLQDKHTESLNSNDNED</sequence>
<feature type="domain" description="CSC1/OSCA1-like N-terminal transmembrane" evidence="10">
    <location>
        <begin position="8"/>
        <end position="155"/>
    </location>
</feature>
<feature type="transmembrane region" description="Helical" evidence="8">
    <location>
        <begin position="135"/>
        <end position="158"/>
    </location>
</feature>
<dbReference type="InterPro" id="IPR045122">
    <property type="entry name" value="Csc1-like"/>
</dbReference>
<evidence type="ECO:0000259" key="9">
    <source>
        <dbReference type="Pfam" id="PF02714"/>
    </source>
</evidence>
<dbReference type="PANTHER" id="PTHR13018">
    <property type="entry name" value="PROBABLE MEMBRANE PROTEIN DUF221-RELATED"/>
    <property type="match status" value="1"/>
</dbReference>
<evidence type="ECO:0000313" key="13">
    <source>
        <dbReference type="Proteomes" id="UP001162131"/>
    </source>
</evidence>
<dbReference type="InterPro" id="IPR027815">
    <property type="entry name" value="CSC1/OSCA1-like_cyt"/>
</dbReference>
<protein>
    <recommendedName>
        <fullName evidence="14">CSC1-like protein ERD4</fullName>
    </recommendedName>
</protein>
<evidence type="ECO:0000256" key="7">
    <source>
        <dbReference type="SAM" id="MobiDB-lite"/>
    </source>
</evidence>
<dbReference type="InterPro" id="IPR003864">
    <property type="entry name" value="CSC1/OSCA1-like_7TM"/>
</dbReference>
<evidence type="ECO:0000256" key="3">
    <source>
        <dbReference type="ARBA" id="ARBA00022448"/>
    </source>
</evidence>
<evidence type="ECO:0008006" key="14">
    <source>
        <dbReference type="Google" id="ProtNLM"/>
    </source>
</evidence>
<dbReference type="Pfam" id="PF14703">
    <property type="entry name" value="PHM7_cyt"/>
    <property type="match status" value="1"/>
</dbReference>
<comment type="caution">
    <text evidence="12">The sequence shown here is derived from an EMBL/GenBank/DDBJ whole genome shotgun (WGS) entry which is preliminary data.</text>
</comment>
<feature type="domain" description="CSC1/OSCA1-like cytosolic" evidence="11">
    <location>
        <begin position="190"/>
        <end position="324"/>
    </location>
</feature>
<dbReference type="PANTHER" id="PTHR13018:SF5">
    <property type="entry name" value="RE44586P"/>
    <property type="match status" value="1"/>
</dbReference>
<dbReference type="Pfam" id="PF02714">
    <property type="entry name" value="RSN1_7TM"/>
    <property type="match status" value="1"/>
</dbReference>
<proteinExistence type="inferred from homology"/>
<feature type="transmembrane region" description="Helical" evidence="8">
    <location>
        <begin position="6"/>
        <end position="28"/>
    </location>
</feature>
<dbReference type="Proteomes" id="UP001162131">
    <property type="component" value="Unassembled WGS sequence"/>
</dbReference>
<evidence type="ECO:0000259" key="11">
    <source>
        <dbReference type="Pfam" id="PF14703"/>
    </source>
</evidence>
<dbReference type="GO" id="GO:0005886">
    <property type="term" value="C:plasma membrane"/>
    <property type="evidence" value="ECO:0007669"/>
    <property type="project" value="TreeGrafter"/>
</dbReference>
<keyword evidence="3" id="KW-0813">Transport</keyword>
<evidence type="ECO:0000256" key="8">
    <source>
        <dbReference type="SAM" id="Phobius"/>
    </source>
</evidence>
<keyword evidence="6 8" id="KW-0472">Membrane</keyword>
<comment type="subcellular location">
    <subcellularLocation>
        <location evidence="1">Membrane</location>
        <topology evidence="1">Multi-pass membrane protein</topology>
    </subcellularLocation>
</comment>
<evidence type="ECO:0000256" key="2">
    <source>
        <dbReference type="ARBA" id="ARBA00007779"/>
    </source>
</evidence>
<dbReference type="EMBL" id="CAJZBQ010000046">
    <property type="protein sequence ID" value="CAG9328896.1"/>
    <property type="molecule type" value="Genomic_DNA"/>
</dbReference>
<evidence type="ECO:0000259" key="10">
    <source>
        <dbReference type="Pfam" id="PF13967"/>
    </source>
</evidence>
<keyword evidence="5 8" id="KW-1133">Transmembrane helix</keyword>
<feature type="transmembrane region" description="Helical" evidence="8">
    <location>
        <begin position="380"/>
        <end position="402"/>
    </location>
</feature>
<dbReference type="AlphaFoldDB" id="A0AAU9K6U5"/>
<keyword evidence="4 8" id="KW-0812">Transmembrane</keyword>
<organism evidence="12 13">
    <name type="scientific">Blepharisma stoltei</name>
    <dbReference type="NCBI Taxonomy" id="1481888"/>
    <lineage>
        <taxon>Eukaryota</taxon>
        <taxon>Sar</taxon>
        <taxon>Alveolata</taxon>
        <taxon>Ciliophora</taxon>
        <taxon>Postciliodesmatophora</taxon>
        <taxon>Heterotrichea</taxon>
        <taxon>Heterotrichida</taxon>
        <taxon>Blepharismidae</taxon>
        <taxon>Blepharisma</taxon>
    </lineage>
</organism>
<reference evidence="12" key="1">
    <citation type="submission" date="2021-09" db="EMBL/GenBank/DDBJ databases">
        <authorList>
            <consortium name="AG Swart"/>
            <person name="Singh M."/>
            <person name="Singh A."/>
            <person name="Seah K."/>
            <person name="Emmerich C."/>
        </authorList>
    </citation>
    <scope>NUCLEOTIDE SEQUENCE</scope>
    <source>
        <strain evidence="12">ATCC30299</strain>
    </source>
</reference>
<dbReference type="Pfam" id="PF13967">
    <property type="entry name" value="RSN1_TM"/>
    <property type="match status" value="1"/>
</dbReference>
<feature type="region of interest" description="Disordered" evidence="7">
    <location>
        <begin position="668"/>
        <end position="690"/>
    </location>
</feature>
<feature type="transmembrane region" description="Helical" evidence="8">
    <location>
        <begin position="602"/>
        <end position="622"/>
    </location>
</feature>
<comment type="similarity">
    <text evidence="2">Belongs to the CSC1 (TC 1.A.17) family.</text>
</comment>
<evidence type="ECO:0000256" key="5">
    <source>
        <dbReference type="ARBA" id="ARBA00022989"/>
    </source>
</evidence>
<feature type="transmembrane region" description="Helical" evidence="8">
    <location>
        <begin position="422"/>
        <end position="444"/>
    </location>
</feature>
<evidence type="ECO:0000256" key="1">
    <source>
        <dbReference type="ARBA" id="ARBA00004141"/>
    </source>
</evidence>
<feature type="transmembrane region" description="Helical" evidence="8">
    <location>
        <begin position="576"/>
        <end position="596"/>
    </location>
</feature>
<gene>
    <name evidence="12" type="ORF">BSTOLATCC_MIC46878</name>
</gene>
<keyword evidence="13" id="KW-1185">Reference proteome</keyword>
<dbReference type="InterPro" id="IPR032880">
    <property type="entry name" value="CSC1/OSCA1-like_N"/>
</dbReference>
<evidence type="ECO:0000256" key="6">
    <source>
        <dbReference type="ARBA" id="ARBA00023136"/>
    </source>
</evidence>
<evidence type="ECO:0000313" key="12">
    <source>
        <dbReference type="EMBL" id="CAG9328896.1"/>
    </source>
</evidence>
<evidence type="ECO:0000256" key="4">
    <source>
        <dbReference type="ARBA" id="ARBA00022692"/>
    </source>
</evidence>
<feature type="domain" description="CSC1/OSCA1-like 7TM region" evidence="9">
    <location>
        <begin position="335"/>
        <end position="591"/>
    </location>
</feature>
<accession>A0AAU9K6U5</accession>